<dbReference type="SUPFAM" id="SSF69705">
    <property type="entry name" value="Transcription factor NusA, N-terminal domain"/>
    <property type="match status" value="1"/>
</dbReference>
<keyword evidence="6 7" id="KW-0804">Transcription</keyword>
<dbReference type="Gene3D" id="2.40.50.140">
    <property type="entry name" value="Nucleic acid-binding proteins"/>
    <property type="match status" value="1"/>
</dbReference>
<dbReference type="GeneID" id="98651174"/>
<comment type="caution">
    <text evidence="9">The sequence shown here is derived from an EMBL/GenBank/DDBJ whole genome shotgun (WGS) entry which is preliminary data.</text>
</comment>
<dbReference type="InterPro" id="IPR058582">
    <property type="entry name" value="KH_NusA_2nd"/>
</dbReference>
<evidence type="ECO:0000313" key="9">
    <source>
        <dbReference type="EMBL" id="NMF55749.1"/>
    </source>
</evidence>
<gene>
    <name evidence="7 9" type="primary">nusA</name>
    <name evidence="9" type="ORF">HF320_05330</name>
</gene>
<dbReference type="GO" id="GO:0006353">
    <property type="term" value="P:DNA-templated transcription termination"/>
    <property type="evidence" value="ECO:0007669"/>
    <property type="project" value="UniProtKB-UniRule"/>
</dbReference>
<evidence type="ECO:0000256" key="7">
    <source>
        <dbReference type="HAMAP-Rule" id="MF_00945"/>
    </source>
</evidence>
<protein>
    <recommendedName>
        <fullName evidence="7">Transcription termination/antitermination protein NusA</fullName>
    </recommendedName>
</protein>
<dbReference type="InterPro" id="IPR003029">
    <property type="entry name" value="S1_domain"/>
</dbReference>
<name>A0A7X9UC23_9ACTN</name>
<proteinExistence type="inferred from homology"/>
<evidence type="ECO:0000259" key="8">
    <source>
        <dbReference type="PROSITE" id="PS50126"/>
    </source>
</evidence>
<dbReference type="PANTHER" id="PTHR22648">
    <property type="entry name" value="TRANSCRIPTION TERMINATION FACTOR NUSA"/>
    <property type="match status" value="1"/>
</dbReference>
<comment type="subunit">
    <text evidence="7">Monomer. Binds directly to the core enzyme of the DNA-dependent RNA polymerase and to nascent RNA.</text>
</comment>
<keyword evidence="3 7" id="KW-0889">Transcription antitermination</keyword>
<dbReference type="InterPro" id="IPR013735">
    <property type="entry name" value="TF_NusA_N"/>
</dbReference>
<dbReference type="Proteomes" id="UP000546970">
    <property type="component" value="Unassembled WGS sequence"/>
</dbReference>
<dbReference type="FunFam" id="3.30.300.20:FF:000002">
    <property type="entry name" value="Transcription termination/antitermination protein NusA"/>
    <property type="match status" value="1"/>
</dbReference>
<dbReference type="Pfam" id="PF13184">
    <property type="entry name" value="KH_NusA_1st"/>
    <property type="match status" value="1"/>
</dbReference>
<dbReference type="AlphaFoldDB" id="A0A7X9UC23"/>
<evidence type="ECO:0000256" key="4">
    <source>
        <dbReference type="ARBA" id="ARBA00022884"/>
    </source>
</evidence>
<dbReference type="NCBIfam" id="TIGR01953">
    <property type="entry name" value="NusA"/>
    <property type="match status" value="1"/>
</dbReference>
<dbReference type="SUPFAM" id="SSF50249">
    <property type="entry name" value="Nucleic acid-binding proteins"/>
    <property type="match status" value="1"/>
</dbReference>
<dbReference type="InterPro" id="IPR036555">
    <property type="entry name" value="NusA_N_sf"/>
</dbReference>
<evidence type="ECO:0000256" key="6">
    <source>
        <dbReference type="ARBA" id="ARBA00023163"/>
    </source>
</evidence>
<accession>A0A7X9UC23</accession>
<comment type="similarity">
    <text evidence="7">Belongs to the NusA family.</text>
</comment>
<dbReference type="RefSeq" id="WP_022386934.1">
    <property type="nucleotide sequence ID" value="NZ_JABBCP010000002.1"/>
</dbReference>
<evidence type="ECO:0000256" key="2">
    <source>
        <dbReference type="ARBA" id="ARBA00022490"/>
    </source>
</evidence>
<dbReference type="InterPro" id="IPR012340">
    <property type="entry name" value="NA-bd_OB-fold"/>
</dbReference>
<dbReference type="InterPro" id="IPR030842">
    <property type="entry name" value="TF_NusA_bacterial"/>
</dbReference>
<organism evidence="9 10">
    <name type="scientific">Collinsella acetigenes</name>
    <dbReference type="NCBI Taxonomy" id="2713419"/>
    <lineage>
        <taxon>Bacteria</taxon>
        <taxon>Bacillati</taxon>
        <taxon>Actinomycetota</taxon>
        <taxon>Coriobacteriia</taxon>
        <taxon>Coriobacteriales</taxon>
        <taxon>Coriobacteriaceae</taxon>
        <taxon>Collinsella</taxon>
    </lineage>
</organism>
<keyword evidence="1 7" id="KW-0806">Transcription termination</keyword>
<evidence type="ECO:0000256" key="1">
    <source>
        <dbReference type="ARBA" id="ARBA00022472"/>
    </source>
</evidence>
<dbReference type="PANTHER" id="PTHR22648:SF0">
    <property type="entry name" value="TRANSCRIPTION TERMINATION_ANTITERMINATION PROTEIN NUSA"/>
    <property type="match status" value="1"/>
</dbReference>
<evidence type="ECO:0000256" key="3">
    <source>
        <dbReference type="ARBA" id="ARBA00022814"/>
    </source>
</evidence>
<dbReference type="PROSITE" id="PS50084">
    <property type="entry name" value="KH_TYPE_1"/>
    <property type="match status" value="1"/>
</dbReference>
<dbReference type="GO" id="GO:0003700">
    <property type="term" value="F:DNA-binding transcription factor activity"/>
    <property type="evidence" value="ECO:0007669"/>
    <property type="project" value="InterPro"/>
</dbReference>
<evidence type="ECO:0000256" key="5">
    <source>
        <dbReference type="ARBA" id="ARBA00023015"/>
    </source>
</evidence>
<comment type="function">
    <text evidence="7">Participates in both transcription termination and antitermination.</text>
</comment>
<dbReference type="GO" id="GO:0005829">
    <property type="term" value="C:cytosol"/>
    <property type="evidence" value="ECO:0007669"/>
    <property type="project" value="TreeGrafter"/>
</dbReference>
<evidence type="ECO:0000313" key="10">
    <source>
        <dbReference type="Proteomes" id="UP000546970"/>
    </source>
</evidence>
<dbReference type="CDD" id="cd02134">
    <property type="entry name" value="KH-II_NusA_rpt1"/>
    <property type="match status" value="1"/>
</dbReference>
<dbReference type="GO" id="GO:0031564">
    <property type="term" value="P:transcription antitermination"/>
    <property type="evidence" value="ECO:0007669"/>
    <property type="project" value="UniProtKB-UniRule"/>
</dbReference>
<comment type="subcellular location">
    <subcellularLocation>
        <location evidence="7">Cytoplasm</location>
    </subcellularLocation>
</comment>
<feature type="domain" description="S1 motif" evidence="8">
    <location>
        <begin position="121"/>
        <end position="206"/>
    </location>
</feature>
<dbReference type="InterPro" id="IPR025249">
    <property type="entry name" value="TF_NusA_KH_1st"/>
</dbReference>
<keyword evidence="2 7" id="KW-0963">Cytoplasm</keyword>
<dbReference type="InterPro" id="IPR010213">
    <property type="entry name" value="TF_NusA"/>
</dbReference>
<dbReference type="InterPro" id="IPR009019">
    <property type="entry name" value="KH_sf_prok-type"/>
</dbReference>
<dbReference type="FunFam" id="3.30.300.20:FF:000005">
    <property type="entry name" value="Transcription termination/antitermination protein NusA"/>
    <property type="match status" value="1"/>
</dbReference>
<sequence length="421" mass="47202">MAASEMMEALMALCQERHIDQLYLIDRLEQSLAKSYAEILHLDWGAKVTIDRSTGKIYVYKLIPDDDSMDEEGNYTRFEEIDVTPKDTSRIAAQHAKAEINAIVRNSAREQIYEEFSGRIGDIITGTVLQSTPDFTIVKIREGVEAELPHFDLHRYEDERNERPMGERYLHNQRLKAVIIDVRDPNSTVPPVRGEHSRPPIVISRTHPALIKRLFEQEVPEIYEGTVEVKSIAREPGQRSKVAVHSLDDRLDPVGACVGPKGSRVRAVVGELRGERVDVILWNADPAVYVANALSPAKVTRVLIDEEKNYAGVIVPDDQLSLAIGKEGQNARLAARLTGWHIDIKNETLAADILKNVPVIEEQPADDLLSDDEPERCAYVNEDGIRCRNQARPGSRFCGVHDPVNMGEGESDYISEAEDLI</sequence>
<dbReference type="GO" id="GO:0003723">
    <property type="term" value="F:RNA binding"/>
    <property type="evidence" value="ECO:0007669"/>
    <property type="project" value="UniProtKB-UniRule"/>
</dbReference>
<dbReference type="EMBL" id="JABBCP010000002">
    <property type="protein sequence ID" value="NMF55749.1"/>
    <property type="molecule type" value="Genomic_DNA"/>
</dbReference>
<dbReference type="Gene3D" id="3.30.1480.10">
    <property type="entry name" value="NusA, N-terminal domain"/>
    <property type="match status" value="1"/>
</dbReference>
<reference evidence="9 10" key="1">
    <citation type="submission" date="2020-04" db="EMBL/GenBank/DDBJ databases">
        <title>Collinsella sp. KGMB02528 nov., an anaerobic actinobacterium isolated from human feces.</title>
        <authorList>
            <person name="Han K.-I."/>
            <person name="Eom M.K."/>
            <person name="Kim J.-S."/>
            <person name="Lee K.C."/>
            <person name="Suh M.K."/>
            <person name="Park S.-H."/>
            <person name="Lee J.H."/>
            <person name="Kang S.W."/>
            <person name="Park J.-E."/>
            <person name="Oh B.S."/>
            <person name="Yu S.Y."/>
            <person name="Choi S.-H."/>
            <person name="Lee D.H."/>
            <person name="Yoon H."/>
            <person name="Kim B.-Y."/>
            <person name="Lee J.H."/>
            <person name="Lee J.-S."/>
        </authorList>
    </citation>
    <scope>NUCLEOTIDE SEQUENCE [LARGE SCALE GENOMIC DNA]</scope>
    <source>
        <strain evidence="9 10">KGMB02528</strain>
    </source>
</reference>
<keyword evidence="4 7" id="KW-0694">RNA-binding</keyword>
<dbReference type="Pfam" id="PF26594">
    <property type="entry name" value="KH_NusA_2nd"/>
    <property type="match status" value="1"/>
</dbReference>
<dbReference type="Gene3D" id="3.30.300.20">
    <property type="match status" value="2"/>
</dbReference>
<keyword evidence="5 7" id="KW-0805">Transcription regulation</keyword>
<dbReference type="CDD" id="cd22529">
    <property type="entry name" value="KH-II_NusA_rpt2"/>
    <property type="match status" value="1"/>
</dbReference>
<dbReference type="Pfam" id="PF08529">
    <property type="entry name" value="NusA_N"/>
    <property type="match status" value="1"/>
</dbReference>
<dbReference type="InterPro" id="IPR015946">
    <property type="entry name" value="KH_dom-like_a/b"/>
</dbReference>
<keyword evidence="10" id="KW-1185">Reference proteome</keyword>
<dbReference type="PROSITE" id="PS50126">
    <property type="entry name" value="S1"/>
    <property type="match status" value="1"/>
</dbReference>
<dbReference type="SUPFAM" id="SSF54814">
    <property type="entry name" value="Prokaryotic type KH domain (KH-domain type II)"/>
    <property type="match status" value="2"/>
</dbReference>
<dbReference type="HAMAP" id="MF_00945_B">
    <property type="entry name" value="NusA_B"/>
    <property type="match status" value="1"/>
</dbReference>